<proteinExistence type="predicted"/>
<evidence type="ECO:0000313" key="1">
    <source>
        <dbReference type="EMBL" id="TES85022.1"/>
    </source>
</evidence>
<name>A0A523QHM3_UNCAE</name>
<protein>
    <recommendedName>
        <fullName evidence="3">Ada DNA repair metal-binding domain-containing protein</fullName>
    </recommendedName>
</protein>
<accession>A0A523QHM3</accession>
<gene>
    <name evidence="1" type="ORF">E3J95_05420</name>
</gene>
<evidence type="ECO:0008006" key="3">
    <source>
        <dbReference type="Google" id="ProtNLM"/>
    </source>
</evidence>
<dbReference type="Gene3D" id="3.40.10.10">
    <property type="entry name" value="DNA Methylphosphotriester Repair Domain"/>
    <property type="match status" value="1"/>
</dbReference>
<comment type="caution">
    <text evidence="1">The sequence shown here is derived from an EMBL/GenBank/DDBJ whole genome shotgun (WGS) entry which is preliminary data.</text>
</comment>
<dbReference type="SUPFAM" id="SSF57884">
    <property type="entry name" value="Ada DNA repair protein, N-terminal domain (N-Ada 10)"/>
    <property type="match status" value="1"/>
</dbReference>
<dbReference type="Proteomes" id="UP000320781">
    <property type="component" value="Unassembled WGS sequence"/>
</dbReference>
<dbReference type="InterPro" id="IPR035451">
    <property type="entry name" value="Ada-like_dom_sf"/>
</dbReference>
<dbReference type="AlphaFoldDB" id="A0A523QHM3"/>
<sequence length="177" mass="20075">MKWKTLSHLNLRVGGKPVLLKTLGLVDGLGRWRRHRVSTASEYFSRRLTKTPAWGRLAKDKQGRIGVLVTGAHFGLLKLGGLPHAQSHLFVSLDALSKKALRRLLIPINYELIQDQDVVLAREREEKPYYLASRLSVRFHYPGCPRAGSISLKNRVLFTTREEAMEAGYFPDSLCRP</sequence>
<organism evidence="1 2">
    <name type="scientific">Aerophobetes bacterium</name>
    <dbReference type="NCBI Taxonomy" id="2030807"/>
    <lineage>
        <taxon>Bacteria</taxon>
        <taxon>Candidatus Aerophobota</taxon>
    </lineage>
</organism>
<dbReference type="EMBL" id="SOKU01000266">
    <property type="protein sequence ID" value="TES85022.1"/>
    <property type="molecule type" value="Genomic_DNA"/>
</dbReference>
<reference evidence="1 2" key="1">
    <citation type="submission" date="2019-03" db="EMBL/GenBank/DDBJ databases">
        <title>Metabolic potential of uncultured bacteria and archaea associated with petroleum seepage in deep-sea sediments.</title>
        <authorList>
            <person name="Dong X."/>
            <person name="Hubert C."/>
        </authorList>
    </citation>
    <scope>NUCLEOTIDE SEQUENCE [LARGE SCALE GENOMIC DNA]</scope>
    <source>
        <strain evidence="1">E44_bin92</strain>
    </source>
</reference>
<evidence type="ECO:0000313" key="2">
    <source>
        <dbReference type="Proteomes" id="UP000320781"/>
    </source>
</evidence>